<evidence type="ECO:0000313" key="1">
    <source>
        <dbReference type="EMBL" id="MBH9580129.1"/>
    </source>
</evidence>
<comment type="caution">
    <text evidence="1">The sequence shown here is derived from an EMBL/GenBank/DDBJ whole genome shotgun (WGS) entry which is preliminary data.</text>
</comment>
<reference evidence="1 2" key="1">
    <citation type="submission" date="2020-12" db="EMBL/GenBank/DDBJ databases">
        <title>Genomic analysis of Staphylococcus felis from a cat with skin infection.</title>
        <authorList>
            <person name="Aslantas O."/>
            <person name="Keskin O."/>
            <person name="Buyukaltay K."/>
            <person name="Gullu Yucetepe A."/>
        </authorList>
    </citation>
    <scope>NUCLEOTIDE SEQUENCE [LARGE SCALE GENOMIC DNA]</scope>
    <source>
        <strain evidence="1 2">HARRANVET</strain>
    </source>
</reference>
<evidence type="ECO:0000313" key="2">
    <source>
        <dbReference type="Proteomes" id="UP000597038"/>
    </source>
</evidence>
<organism evidence="1 2">
    <name type="scientific">Staphylococcus felis</name>
    <dbReference type="NCBI Taxonomy" id="46127"/>
    <lineage>
        <taxon>Bacteria</taxon>
        <taxon>Bacillati</taxon>
        <taxon>Bacillota</taxon>
        <taxon>Bacilli</taxon>
        <taxon>Bacillales</taxon>
        <taxon>Staphylococcaceae</taxon>
        <taxon>Staphylococcus</taxon>
    </lineage>
</organism>
<dbReference type="Proteomes" id="UP000597038">
    <property type="component" value="Unassembled WGS sequence"/>
</dbReference>
<sequence length="146" mass="17066">MEITYFEFIGSLKKYIEDKTGVKTIWRYFGYKRPSDYGYIEIEYVNSNFNELTKSKELIHEDVFLNIGIHGLNLTELSHNHKSVMDILMYANIPLYSSEYEKIGTFSIEHINGVSNIMTGTRSEDLSNTHRLYIDVSIPLAHFKRN</sequence>
<proteinExistence type="predicted"/>
<dbReference type="EMBL" id="JAEDAQ010000002">
    <property type="protein sequence ID" value="MBH9580129.1"/>
    <property type="molecule type" value="Genomic_DNA"/>
</dbReference>
<keyword evidence="2" id="KW-1185">Reference proteome</keyword>
<protein>
    <recommendedName>
        <fullName evidence="3">AraC family transcriptional regulator</fullName>
    </recommendedName>
</protein>
<dbReference type="RefSeq" id="WP_115870763.1">
    <property type="nucleotide sequence ID" value="NZ_JAEDAQ010000002.1"/>
</dbReference>
<gene>
    <name evidence="1" type="ORF">I9026_01920</name>
</gene>
<name>A0ABS0QLY9_9STAP</name>
<evidence type="ECO:0008006" key="3">
    <source>
        <dbReference type="Google" id="ProtNLM"/>
    </source>
</evidence>
<accession>A0ABS0QLY9</accession>